<proteinExistence type="predicted"/>
<name>A0ABV5GK40_9FLAO</name>
<dbReference type="Proteomes" id="UP001589607">
    <property type="component" value="Unassembled WGS sequence"/>
</dbReference>
<gene>
    <name evidence="1" type="ORF">ACFFVF_04440</name>
</gene>
<sequence>MEEKVNLEWNEHLNKIYESIDNDELSYPILLFCHVLWDFEVYNKPTEIIEEAIIGHWALNEHLSKNVDELEIVIDSFGKTYKLCHEHYDKKTKTEFSYPSNRIGVETIENLKKRIIDGCNDYSITFSVSEKETLNAKMEIIKEIKSINELIHFVDKEIHF</sequence>
<dbReference type="RefSeq" id="WP_236456445.1">
    <property type="nucleotide sequence ID" value="NZ_CBCSGE010000011.1"/>
</dbReference>
<evidence type="ECO:0000313" key="2">
    <source>
        <dbReference type="Proteomes" id="UP001589607"/>
    </source>
</evidence>
<comment type="caution">
    <text evidence="1">The sequence shown here is derived from an EMBL/GenBank/DDBJ whole genome shotgun (WGS) entry which is preliminary data.</text>
</comment>
<keyword evidence="2" id="KW-1185">Reference proteome</keyword>
<dbReference type="EMBL" id="JBHMEY010000010">
    <property type="protein sequence ID" value="MFB9095752.1"/>
    <property type="molecule type" value="Genomic_DNA"/>
</dbReference>
<protein>
    <submittedName>
        <fullName evidence="1">Uncharacterized protein</fullName>
    </submittedName>
</protein>
<organism evidence="1 2">
    <name type="scientific">Flavobacterium jumunjinense</name>
    <dbReference type="NCBI Taxonomy" id="998845"/>
    <lineage>
        <taxon>Bacteria</taxon>
        <taxon>Pseudomonadati</taxon>
        <taxon>Bacteroidota</taxon>
        <taxon>Flavobacteriia</taxon>
        <taxon>Flavobacteriales</taxon>
        <taxon>Flavobacteriaceae</taxon>
        <taxon>Flavobacterium</taxon>
    </lineage>
</organism>
<accession>A0ABV5GK40</accession>
<reference evidence="1 2" key="1">
    <citation type="submission" date="2024-09" db="EMBL/GenBank/DDBJ databases">
        <authorList>
            <person name="Sun Q."/>
            <person name="Mori K."/>
        </authorList>
    </citation>
    <scope>NUCLEOTIDE SEQUENCE [LARGE SCALE GENOMIC DNA]</scope>
    <source>
        <strain evidence="1 2">CECT 7955</strain>
    </source>
</reference>
<evidence type="ECO:0000313" key="1">
    <source>
        <dbReference type="EMBL" id="MFB9095752.1"/>
    </source>
</evidence>